<keyword evidence="6" id="KW-0809">Transit peptide</keyword>
<evidence type="ECO:0000256" key="8">
    <source>
        <dbReference type="ARBA" id="ARBA00023128"/>
    </source>
</evidence>
<reference evidence="18" key="1">
    <citation type="submission" date="2021-12" db="EMBL/GenBank/DDBJ databases">
        <authorList>
            <person name="King R."/>
        </authorList>
    </citation>
    <scope>NUCLEOTIDE SEQUENCE</scope>
</reference>
<evidence type="ECO:0000256" key="13">
    <source>
        <dbReference type="ARBA" id="ARBA00060891"/>
    </source>
</evidence>
<dbReference type="GO" id="GO:0048038">
    <property type="term" value="F:quinone binding"/>
    <property type="evidence" value="ECO:0007669"/>
    <property type="project" value="UniProtKB-KW"/>
</dbReference>
<evidence type="ECO:0000256" key="15">
    <source>
        <dbReference type="ARBA" id="ARBA00070160"/>
    </source>
</evidence>
<evidence type="ECO:0000256" key="7">
    <source>
        <dbReference type="ARBA" id="ARBA00023002"/>
    </source>
</evidence>
<dbReference type="InterPro" id="IPR023753">
    <property type="entry name" value="FAD/NAD-binding_dom"/>
</dbReference>
<comment type="cofactor">
    <cofactor evidence="1">
        <name>FAD</name>
        <dbReference type="ChEBI" id="CHEBI:57692"/>
    </cofactor>
</comment>
<dbReference type="Gene3D" id="3.50.50.60">
    <property type="entry name" value="FAD/NAD(P)-binding domain"/>
    <property type="match status" value="2"/>
</dbReference>
<evidence type="ECO:0000256" key="4">
    <source>
        <dbReference type="ARBA" id="ARBA00022719"/>
    </source>
</evidence>
<protein>
    <recommendedName>
        <fullName evidence="15">Sulfide:quinone oxidoreductase, mitochondrial</fullName>
        <ecNumber evidence="14">1.8.5.8</ecNumber>
    </recommendedName>
    <alternativeName>
        <fullName evidence="16">Sulfide quinone oxidoreductase</fullName>
    </alternativeName>
</protein>
<dbReference type="GO" id="GO:0005739">
    <property type="term" value="C:mitochondrion"/>
    <property type="evidence" value="ECO:0007669"/>
    <property type="project" value="UniProtKB-SubCell"/>
</dbReference>
<evidence type="ECO:0000313" key="18">
    <source>
        <dbReference type="EMBL" id="CAH0394731.1"/>
    </source>
</evidence>
<dbReference type="EMBL" id="OU963869">
    <property type="protein sequence ID" value="CAH0394731.1"/>
    <property type="molecule type" value="Genomic_DNA"/>
</dbReference>
<keyword evidence="3" id="KW-0285">Flavoprotein</keyword>
<evidence type="ECO:0000259" key="17">
    <source>
        <dbReference type="Pfam" id="PF07992"/>
    </source>
</evidence>
<dbReference type="PANTHER" id="PTHR10632:SF2">
    <property type="entry name" value="SULFIDE:QUINONE OXIDOREDUCTASE, MITOCHONDRIAL"/>
    <property type="match status" value="1"/>
</dbReference>
<comment type="subcellular location">
    <subcellularLocation>
        <location evidence="2">Mitochondrion</location>
    </subcellularLocation>
</comment>
<dbReference type="GO" id="GO:0106436">
    <property type="term" value="F:glutathione-dependent sulfide quinone oxidoreductase activity"/>
    <property type="evidence" value="ECO:0007669"/>
    <property type="project" value="UniProtKB-EC"/>
</dbReference>
<dbReference type="InterPro" id="IPR015904">
    <property type="entry name" value="Sulphide_quinone_reductase"/>
</dbReference>
<dbReference type="GO" id="GO:0070221">
    <property type="term" value="P:sulfide oxidation, using sulfide:quinone oxidoreductase"/>
    <property type="evidence" value="ECO:0007669"/>
    <property type="project" value="TreeGrafter"/>
</dbReference>
<keyword evidence="4" id="KW-0874">Quinone</keyword>
<comment type="catalytic activity">
    <reaction evidence="10">
        <text>ubiquinone-10 + hydrogen sulfide + glutathione + H(+) = S-sulfanylglutathione + ubiquinol-10</text>
        <dbReference type="Rhea" id="RHEA:62608"/>
        <dbReference type="ChEBI" id="CHEBI:15378"/>
        <dbReference type="ChEBI" id="CHEBI:29919"/>
        <dbReference type="ChEBI" id="CHEBI:46245"/>
        <dbReference type="ChEBI" id="CHEBI:57925"/>
        <dbReference type="ChEBI" id="CHEBI:58905"/>
        <dbReference type="ChEBI" id="CHEBI:64183"/>
    </reaction>
    <physiologicalReaction direction="left-to-right" evidence="10">
        <dbReference type="Rhea" id="RHEA:62609"/>
    </physiologicalReaction>
</comment>
<dbReference type="PANTHER" id="PTHR10632">
    <property type="entry name" value="SULFIDE:QUINONE OXIDOREDUCTASE"/>
    <property type="match status" value="1"/>
</dbReference>
<evidence type="ECO:0000256" key="9">
    <source>
        <dbReference type="ARBA" id="ARBA00051038"/>
    </source>
</evidence>
<comment type="catalytic activity">
    <reaction evidence="11">
        <text>a quinone + hydrogen sulfide + glutathione + H(+) = S-sulfanylglutathione + a quinol</text>
        <dbReference type="Rhea" id="RHEA:55156"/>
        <dbReference type="ChEBI" id="CHEBI:15378"/>
        <dbReference type="ChEBI" id="CHEBI:24646"/>
        <dbReference type="ChEBI" id="CHEBI:29919"/>
        <dbReference type="ChEBI" id="CHEBI:57925"/>
        <dbReference type="ChEBI" id="CHEBI:58905"/>
        <dbReference type="ChEBI" id="CHEBI:132124"/>
        <dbReference type="EC" id="1.8.5.8"/>
    </reaction>
    <physiologicalReaction direction="left-to-right" evidence="11">
        <dbReference type="Rhea" id="RHEA:55157"/>
    </physiologicalReaction>
</comment>
<evidence type="ECO:0000256" key="16">
    <source>
        <dbReference type="ARBA" id="ARBA00082958"/>
    </source>
</evidence>
<keyword evidence="19" id="KW-1185">Reference proteome</keyword>
<evidence type="ECO:0000256" key="2">
    <source>
        <dbReference type="ARBA" id="ARBA00004173"/>
    </source>
</evidence>
<dbReference type="GO" id="GO:0070224">
    <property type="term" value="F:sulfide:quinone oxidoreductase activity"/>
    <property type="evidence" value="ECO:0007669"/>
    <property type="project" value="TreeGrafter"/>
</dbReference>
<feature type="domain" description="FAD/NAD(P)-binding" evidence="17">
    <location>
        <begin position="37"/>
        <end position="152"/>
    </location>
</feature>
<comment type="similarity">
    <text evidence="13">Belongs to the SQRD family.</text>
</comment>
<keyword evidence="7" id="KW-0560">Oxidoreductase</keyword>
<evidence type="ECO:0000256" key="6">
    <source>
        <dbReference type="ARBA" id="ARBA00022946"/>
    </source>
</evidence>
<evidence type="ECO:0000256" key="5">
    <source>
        <dbReference type="ARBA" id="ARBA00022827"/>
    </source>
</evidence>
<dbReference type="EC" id="1.8.5.8" evidence="14"/>
<dbReference type="AlphaFoldDB" id="A0A9P0F984"/>
<name>A0A9P0F984_BEMTA</name>
<proteinExistence type="inferred from homology"/>
<dbReference type="Pfam" id="PF07992">
    <property type="entry name" value="Pyr_redox_2"/>
    <property type="match status" value="1"/>
</dbReference>
<evidence type="ECO:0000256" key="1">
    <source>
        <dbReference type="ARBA" id="ARBA00001974"/>
    </source>
</evidence>
<organism evidence="18 19">
    <name type="scientific">Bemisia tabaci</name>
    <name type="common">Sweetpotato whitefly</name>
    <name type="synonym">Aleurodes tabaci</name>
    <dbReference type="NCBI Taxonomy" id="7038"/>
    <lineage>
        <taxon>Eukaryota</taxon>
        <taxon>Metazoa</taxon>
        <taxon>Ecdysozoa</taxon>
        <taxon>Arthropoda</taxon>
        <taxon>Hexapoda</taxon>
        <taxon>Insecta</taxon>
        <taxon>Pterygota</taxon>
        <taxon>Neoptera</taxon>
        <taxon>Paraneoptera</taxon>
        <taxon>Hemiptera</taxon>
        <taxon>Sternorrhyncha</taxon>
        <taxon>Aleyrodoidea</taxon>
        <taxon>Aleyrodidae</taxon>
        <taxon>Aleyrodinae</taxon>
        <taxon>Bemisia</taxon>
    </lineage>
</organism>
<evidence type="ECO:0000256" key="11">
    <source>
        <dbReference type="ARBA" id="ARBA00052986"/>
    </source>
</evidence>
<dbReference type="GO" id="GO:0071949">
    <property type="term" value="F:FAD binding"/>
    <property type="evidence" value="ECO:0007669"/>
    <property type="project" value="TreeGrafter"/>
</dbReference>
<keyword evidence="5" id="KW-0274">FAD</keyword>
<evidence type="ECO:0000256" key="3">
    <source>
        <dbReference type="ARBA" id="ARBA00022630"/>
    </source>
</evidence>
<gene>
    <name evidence="18" type="ORF">BEMITA_LOCUS12996</name>
</gene>
<dbReference type="InterPro" id="IPR036188">
    <property type="entry name" value="FAD/NAD-bd_sf"/>
</dbReference>
<comment type="catalytic activity">
    <reaction evidence="9">
        <text>ubiquinone-10 + hydrogen sulfide + sulfite + 2 H(+) = ubiquinol-10 + thiosulfate</text>
        <dbReference type="Rhea" id="RHEA:38359"/>
        <dbReference type="ChEBI" id="CHEBI:15378"/>
        <dbReference type="ChEBI" id="CHEBI:17359"/>
        <dbReference type="ChEBI" id="CHEBI:29919"/>
        <dbReference type="ChEBI" id="CHEBI:33542"/>
        <dbReference type="ChEBI" id="CHEBI:46245"/>
        <dbReference type="ChEBI" id="CHEBI:64183"/>
    </reaction>
    <physiologicalReaction direction="left-to-right" evidence="9">
        <dbReference type="Rhea" id="RHEA:38360"/>
    </physiologicalReaction>
</comment>
<evidence type="ECO:0000256" key="14">
    <source>
        <dbReference type="ARBA" id="ARBA00066447"/>
    </source>
</evidence>
<keyword evidence="8" id="KW-0496">Mitochondrion</keyword>
<accession>A0A9P0F984</accession>
<dbReference type="Proteomes" id="UP001152759">
    <property type="component" value="Chromosome 8"/>
</dbReference>
<dbReference type="FunFam" id="3.50.50.60:FF:000034">
    <property type="entry name" value="sulfide:quinone oxidoreductase, mitochondrial"/>
    <property type="match status" value="1"/>
</dbReference>
<sequence length="452" mass="50515">MLLSPLLRSASKHHGAITLLCRGAHSKYNDEHDHCHLLIVGGGTGGCTIAAKAIHHFENNDIYILEPQGTHYYQPLWTLVGGGVYSLADSRRPMSTVIPEGVTWYQEAAEAFNPKENFVKTSKGKKIYYDYMVIATGIETRFDLIPGLVQALEDPTSGVCSNYSSQYVTKTFETIRKFDSGNAVFTFPSTPVKCAGAPQKICYLSESYFSKHGKRDKANVKYFAATPVIFSCKKYADELHKICARRNIEVNLRHNLKEILPNSKEAVFDVLDKPGEVVKVPFSMLHVTPPMTPPAVLKTGPLLTDDSGFVNVDKETLQHKHYKNIFALGDSSNLPTSKTAAAVAAQSKILWNNLYACLDGKPVESSYNGYTSCPLVTSYDSLIMAEFDYKLQPMETFPFNQAKERKSMYLLKKNVLPFMYWNGMLKGIWNGPGAFRKLFHPFADLMKNDTAK</sequence>
<evidence type="ECO:0000256" key="12">
    <source>
        <dbReference type="ARBA" id="ARBA00059167"/>
    </source>
</evidence>
<dbReference type="SUPFAM" id="SSF51905">
    <property type="entry name" value="FAD/NAD(P)-binding domain"/>
    <property type="match status" value="2"/>
</dbReference>
<evidence type="ECO:0000313" key="19">
    <source>
        <dbReference type="Proteomes" id="UP001152759"/>
    </source>
</evidence>
<comment type="function">
    <text evidence="12">Catalyzes the oxidation of hydrogen sulfide with the help of a quinone, such as ubiquinone-10, giving rise to thiosulfate and ultimately to sulfane (molecular sulfur) atoms. Requires an additional electron acceptor; can use sulfite, sulfide or cyanide (in vitro). It is believed the in vivo electron acceptor is glutathione.</text>
</comment>
<evidence type="ECO:0000256" key="10">
    <source>
        <dbReference type="ARBA" id="ARBA00052810"/>
    </source>
</evidence>